<dbReference type="RefSeq" id="WP_080919917.1">
    <property type="nucleotide sequence ID" value="NZ_MDET01000018.1"/>
</dbReference>
<dbReference type="EMBL" id="MDET01000018">
    <property type="protein sequence ID" value="OQM75237.1"/>
    <property type="molecule type" value="Genomic_DNA"/>
</dbReference>
<dbReference type="AlphaFoldDB" id="A0A1V8RPX1"/>
<keyword evidence="4" id="KW-1185">Reference proteome</keyword>
<evidence type="ECO:0000313" key="4">
    <source>
        <dbReference type="Proteomes" id="UP000191905"/>
    </source>
</evidence>
<dbReference type="Pfam" id="PF10137">
    <property type="entry name" value="CAP12-PCTIR_TIR"/>
    <property type="match status" value="1"/>
</dbReference>
<feature type="coiled-coil region" evidence="1">
    <location>
        <begin position="103"/>
        <end position="130"/>
    </location>
</feature>
<dbReference type="GO" id="GO:0050135">
    <property type="term" value="F:NADP+ nucleosidase activity"/>
    <property type="evidence" value="ECO:0007669"/>
    <property type="project" value="InterPro"/>
</dbReference>
<organism evidence="3 4">
    <name type="scientific">Manganibacter manganicus</name>
    <dbReference type="NCBI Taxonomy" id="1873176"/>
    <lineage>
        <taxon>Bacteria</taxon>
        <taxon>Pseudomonadati</taxon>
        <taxon>Pseudomonadota</taxon>
        <taxon>Alphaproteobacteria</taxon>
        <taxon>Hyphomicrobiales</taxon>
        <taxon>Phyllobacteriaceae</taxon>
        <taxon>Manganibacter</taxon>
    </lineage>
</organism>
<feature type="domain" description="CD-NTase-associated protein 12/Pycsar effector protein TIR" evidence="2">
    <location>
        <begin position="148"/>
        <end position="264"/>
    </location>
</feature>
<protein>
    <recommendedName>
        <fullName evidence="2">CD-NTase-associated protein 12/Pycsar effector protein TIR domain-containing protein</fullName>
    </recommendedName>
</protein>
<dbReference type="Proteomes" id="UP000191905">
    <property type="component" value="Unassembled WGS sequence"/>
</dbReference>
<evidence type="ECO:0000256" key="1">
    <source>
        <dbReference type="SAM" id="Coils"/>
    </source>
</evidence>
<name>A0A1V8RPX1_9HYPH</name>
<evidence type="ECO:0000313" key="3">
    <source>
        <dbReference type="EMBL" id="OQM75237.1"/>
    </source>
</evidence>
<accession>A0A1V8RPX1</accession>
<evidence type="ECO:0000259" key="2">
    <source>
        <dbReference type="Pfam" id="PF10137"/>
    </source>
</evidence>
<sequence>MVKKATGFVGPHPASLTVQEMQQAIPRLRKRVQEVEAFEPDTVPADDPTSAVRSLRASIDEALIRTFGNDTVEYRRYHRASAFDWPINMYKSTSLGEIRISLAKRKQESLDLLAQAISVLEERIEEAGAAVVVSAPSSRNLPSLDIRRVFVVHGHDSGPREAVARHLERMGFEPVILHEQANLGKTVIEKFETYADVGFAVIVLTPDDVGGAKDEGQKLRARQNVILELGYFIGRLGRERVCALKVGDLELPSDILGIVWTELDPAGAWKVALAKELVAVGYDVDWNKVMT</sequence>
<comment type="caution">
    <text evidence="3">The sequence shown here is derived from an EMBL/GenBank/DDBJ whole genome shotgun (WGS) entry which is preliminary data.</text>
</comment>
<dbReference type="OrthoDB" id="5497289at2"/>
<dbReference type="InterPro" id="IPR019302">
    <property type="entry name" value="CAP12/PCTIR_TIR_dom"/>
</dbReference>
<reference evidence="3 4" key="1">
    <citation type="journal article" date="2016" name="Int. J. Syst. Evol. Microbiol.">
        <title>Pseudaminobacter manganicus sp. nov., isolated from sludge of a manganese mine.</title>
        <authorList>
            <person name="Li J."/>
            <person name="Huang J."/>
            <person name="Liao S."/>
            <person name="Wang G."/>
        </authorList>
    </citation>
    <scope>NUCLEOTIDE SEQUENCE [LARGE SCALE GENOMIC DNA]</scope>
    <source>
        <strain evidence="3 4">JH-7</strain>
    </source>
</reference>
<gene>
    <name evidence="3" type="ORF">BFN67_18930</name>
</gene>
<proteinExistence type="predicted"/>
<keyword evidence="1" id="KW-0175">Coiled coil</keyword>